<sequence>MYHTPNYRHRGTRRWVDQLRGMLGKRVKRQLPEPGPRPNIGDYIAYRDLIMKISEPVAEDLWSWLVFVRWRQVYPARDRRQYRRLPSESFRRFARAETDQRDAIMLQLLRQHRAADTIMGAPR</sequence>
<evidence type="ECO:0000313" key="1">
    <source>
        <dbReference type="EMBL" id="QDQ26339.1"/>
    </source>
</evidence>
<reference evidence="2" key="1">
    <citation type="submission" date="2019-07" db="EMBL/GenBank/DDBJ databases">
        <title>Chitinimonas sp. nov., isolated from Ny-Alesund, arctica soil.</title>
        <authorList>
            <person name="Xu Q."/>
            <person name="Peng F."/>
        </authorList>
    </citation>
    <scope>NUCLEOTIDE SEQUENCE [LARGE SCALE GENOMIC DNA]</scope>
    <source>
        <strain evidence="2">R3-44</strain>
    </source>
</reference>
<evidence type="ECO:0000313" key="2">
    <source>
        <dbReference type="Proteomes" id="UP000317550"/>
    </source>
</evidence>
<name>A0A516SDW2_9NEIS</name>
<gene>
    <name evidence="1" type="ORF">FNU76_08170</name>
</gene>
<proteinExistence type="predicted"/>
<accession>A0A516SDW2</accession>
<dbReference type="RefSeq" id="WP_144277738.1">
    <property type="nucleotide sequence ID" value="NZ_CP041730.1"/>
</dbReference>
<dbReference type="Proteomes" id="UP000317550">
    <property type="component" value="Chromosome"/>
</dbReference>
<dbReference type="AlphaFoldDB" id="A0A516SDW2"/>
<protein>
    <submittedName>
        <fullName evidence="1">Uncharacterized protein</fullName>
    </submittedName>
</protein>
<keyword evidence="2" id="KW-1185">Reference proteome</keyword>
<dbReference type="KEGG" id="cari:FNU76_08170"/>
<dbReference type="OrthoDB" id="8778496at2"/>
<dbReference type="EMBL" id="CP041730">
    <property type="protein sequence ID" value="QDQ26339.1"/>
    <property type="molecule type" value="Genomic_DNA"/>
</dbReference>
<organism evidence="1 2">
    <name type="scientific">Chitinimonas arctica</name>
    <dbReference type="NCBI Taxonomy" id="2594795"/>
    <lineage>
        <taxon>Bacteria</taxon>
        <taxon>Pseudomonadati</taxon>
        <taxon>Pseudomonadota</taxon>
        <taxon>Betaproteobacteria</taxon>
        <taxon>Neisseriales</taxon>
        <taxon>Chitinibacteraceae</taxon>
        <taxon>Chitinimonas</taxon>
    </lineage>
</organism>